<protein>
    <submittedName>
        <fullName evidence="2">Uncharacterized protein</fullName>
    </submittedName>
</protein>
<dbReference type="EMBL" id="BOMB01000007">
    <property type="protein sequence ID" value="GID10370.1"/>
    <property type="molecule type" value="Genomic_DNA"/>
</dbReference>
<comment type="caution">
    <text evidence="2">The sequence shown here is derived from an EMBL/GenBank/DDBJ whole genome shotgun (WGS) entry which is preliminary data.</text>
</comment>
<keyword evidence="3" id="KW-1185">Reference proteome</keyword>
<feature type="compositionally biased region" description="Basic and acidic residues" evidence="1">
    <location>
        <begin position="223"/>
        <end position="235"/>
    </location>
</feature>
<gene>
    <name evidence="2" type="ORF">Aru02nite_12590</name>
</gene>
<dbReference type="AlphaFoldDB" id="A0A8J3NB38"/>
<proteinExistence type="predicted"/>
<sequence length="235" mass="24714">MDTWVNLVDMSAPGRRTALFTAAALAAVTLTGCAAGTTYHLRGRAELVNALAARLDHHDATSYTATYRLGDGSTATVTVNGEPKRIAYTFTTGRYVRTGTTIVRCTPTVCTLDDRPTTQAKTVPDVDAIDAASAHRFIPAEQVLTLLMRAAEDPSTRLARSTGALAGQSVTCVDVPGSFRSCITGTGALASFTGTVGGHRVDASLVDYQPEALGHPFGPSRTARIDDRRTAPTAD</sequence>
<evidence type="ECO:0000313" key="2">
    <source>
        <dbReference type="EMBL" id="GID10370.1"/>
    </source>
</evidence>
<evidence type="ECO:0000256" key="1">
    <source>
        <dbReference type="SAM" id="MobiDB-lite"/>
    </source>
</evidence>
<feature type="region of interest" description="Disordered" evidence="1">
    <location>
        <begin position="212"/>
        <end position="235"/>
    </location>
</feature>
<accession>A0A8J3NB38</accession>
<reference evidence="2" key="1">
    <citation type="submission" date="2021-01" db="EMBL/GenBank/DDBJ databases">
        <title>Whole genome shotgun sequence of Actinocatenispora rupis NBRC 107355.</title>
        <authorList>
            <person name="Komaki H."/>
            <person name="Tamura T."/>
        </authorList>
    </citation>
    <scope>NUCLEOTIDE SEQUENCE</scope>
    <source>
        <strain evidence="2">NBRC 107355</strain>
    </source>
</reference>
<evidence type="ECO:0000313" key="3">
    <source>
        <dbReference type="Proteomes" id="UP000612808"/>
    </source>
</evidence>
<organism evidence="2 3">
    <name type="scientific">Actinocatenispora rupis</name>
    <dbReference type="NCBI Taxonomy" id="519421"/>
    <lineage>
        <taxon>Bacteria</taxon>
        <taxon>Bacillati</taxon>
        <taxon>Actinomycetota</taxon>
        <taxon>Actinomycetes</taxon>
        <taxon>Micromonosporales</taxon>
        <taxon>Micromonosporaceae</taxon>
        <taxon>Actinocatenispora</taxon>
    </lineage>
</organism>
<name>A0A8J3NB38_9ACTN</name>
<dbReference type="Proteomes" id="UP000612808">
    <property type="component" value="Unassembled WGS sequence"/>
</dbReference>